<sequence length="207" mass="23109">MKSHAGGSYTRNYTQRILSWTAIVIRIEIDIGSESKRILFEIQEDECAGGCANINIQADRGIRSVRTYLGNDMSFSAAAFGRPLMCGARAHESYRFRGDYGTLKIHNKNDPSLVVGASLLSVANRRDIPYSGAHRYLNINRKVISNYVFNILHNERAVFGPAHRAPARDVINNATLSPRRPGRRPPRCRCGLEGRVAGPKGIHTRLY</sequence>
<name>A0A4C1VW09_EUMVA</name>
<gene>
    <name evidence="1" type="ORF">EVAR_30022_1</name>
</gene>
<dbReference type="Proteomes" id="UP000299102">
    <property type="component" value="Unassembled WGS sequence"/>
</dbReference>
<keyword evidence="2" id="KW-1185">Reference proteome</keyword>
<dbReference type="EMBL" id="BGZK01000417">
    <property type="protein sequence ID" value="GBP42389.1"/>
    <property type="molecule type" value="Genomic_DNA"/>
</dbReference>
<proteinExistence type="predicted"/>
<evidence type="ECO:0000313" key="2">
    <source>
        <dbReference type="Proteomes" id="UP000299102"/>
    </source>
</evidence>
<evidence type="ECO:0000313" key="1">
    <source>
        <dbReference type="EMBL" id="GBP42389.1"/>
    </source>
</evidence>
<protein>
    <submittedName>
        <fullName evidence="1">Uncharacterized protein</fullName>
    </submittedName>
</protein>
<dbReference type="AlphaFoldDB" id="A0A4C1VW09"/>
<accession>A0A4C1VW09</accession>
<reference evidence="1 2" key="1">
    <citation type="journal article" date="2019" name="Commun. Biol.">
        <title>The bagworm genome reveals a unique fibroin gene that provides high tensile strength.</title>
        <authorList>
            <person name="Kono N."/>
            <person name="Nakamura H."/>
            <person name="Ohtoshi R."/>
            <person name="Tomita M."/>
            <person name="Numata K."/>
            <person name="Arakawa K."/>
        </authorList>
    </citation>
    <scope>NUCLEOTIDE SEQUENCE [LARGE SCALE GENOMIC DNA]</scope>
</reference>
<organism evidence="1 2">
    <name type="scientific">Eumeta variegata</name>
    <name type="common">Bagworm moth</name>
    <name type="synonym">Eumeta japonica</name>
    <dbReference type="NCBI Taxonomy" id="151549"/>
    <lineage>
        <taxon>Eukaryota</taxon>
        <taxon>Metazoa</taxon>
        <taxon>Ecdysozoa</taxon>
        <taxon>Arthropoda</taxon>
        <taxon>Hexapoda</taxon>
        <taxon>Insecta</taxon>
        <taxon>Pterygota</taxon>
        <taxon>Neoptera</taxon>
        <taxon>Endopterygota</taxon>
        <taxon>Lepidoptera</taxon>
        <taxon>Glossata</taxon>
        <taxon>Ditrysia</taxon>
        <taxon>Tineoidea</taxon>
        <taxon>Psychidae</taxon>
        <taxon>Oiketicinae</taxon>
        <taxon>Eumeta</taxon>
    </lineage>
</organism>
<comment type="caution">
    <text evidence="1">The sequence shown here is derived from an EMBL/GenBank/DDBJ whole genome shotgun (WGS) entry which is preliminary data.</text>
</comment>